<feature type="compositionally biased region" description="Basic residues" evidence="1">
    <location>
        <begin position="106"/>
        <end position="115"/>
    </location>
</feature>
<feature type="region of interest" description="Disordered" evidence="1">
    <location>
        <begin position="27"/>
        <end position="140"/>
    </location>
</feature>
<evidence type="ECO:0000313" key="2">
    <source>
        <dbReference type="EMBL" id="GJU05430.1"/>
    </source>
</evidence>
<reference evidence="2" key="1">
    <citation type="journal article" date="2022" name="Int. J. Mol. Sci.">
        <title>Draft Genome of Tanacetum Coccineum: Genomic Comparison of Closely Related Tanacetum-Family Plants.</title>
        <authorList>
            <person name="Yamashiro T."/>
            <person name="Shiraishi A."/>
            <person name="Nakayama K."/>
            <person name="Satake H."/>
        </authorList>
    </citation>
    <scope>NUCLEOTIDE SEQUENCE</scope>
</reference>
<sequence length="382" mass="43446">MENAKATGVPDRCRHCHGFKTKDQKALQKHEEECRKNSNSDRKVRPITEYKPTSKGASTSTSKLAGSDPKNVGAAPDEELLEWILRGGKKPVVPNPESLVAEPGERKKKKNKKKKADAPPAGEADAPPEGQDDGCESKKAVIVDEFTLEKDVDLIVDEENTVEEESDSEEEDNGEWGPVLNMLVAEVEEREREMSVREENLAAVESDVIARESIVGERESGIEFYCKRREDAVYTALEARRKELEARELDISARENSAAARENTFERDLKARIKLHKSSLKFSQIACLIPNVIKVEGSSMWGNLWCKYRPCGVICGEERYLHQRETILVNRQSDYMNQQGRMARDWLKLKQAGLDHWNKVLKKEEMVLTKERDLIEREKQLL</sequence>
<proteinExistence type="predicted"/>
<name>A0ABQ5IYX8_9ASTR</name>
<organism evidence="2 3">
    <name type="scientific">Tanacetum coccineum</name>
    <dbReference type="NCBI Taxonomy" id="301880"/>
    <lineage>
        <taxon>Eukaryota</taxon>
        <taxon>Viridiplantae</taxon>
        <taxon>Streptophyta</taxon>
        <taxon>Embryophyta</taxon>
        <taxon>Tracheophyta</taxon>
        <taxon>Spermatophyta</taxon>
        <taxon>Magnoliopsida</taxon>
        <taxon>eudicotyledons</taxon>
        <taxon>Gunneridae</taxon>
        <taxon>Pentapetalae</taxon>
        <taxon>asterids</taxon>
        <taxon>campanulids</taxon>
        <taxon>Asterales</taxon>
        <taxon>Asteraceae</taxon>
        <taxon>Asteroideae</taxon>
        <taxon>Anthemideae</taxon>
        <taxon>Anthemidinae</taxon>
        <taxon>Tanacetum</taxon>
    </lineage>
</organism>
<reference evidence="2" key="2">
    <citation type="submission" date="2022-01" db="EMBL/GenBank/DDBJ databases">
        <authorList>
            <person name="Yamashiro T."/>
            <person name="Shiraishi A."/>
            <person name="Satake H."/>
            <person name="Nakayama K."/>
        </authorList>
    </citation>
    <scope>NUCLEOTIDE SEQUENCE</scope>
</reference>
<accession>A0ABQ5IYX8</accession>
<feature type="compositionally biased region" description="Basic and acidic residues" evidence="1">
    <location>
        <begin position="27"/>
        <end position="48"/>
    </location>
</feature>
<feature type="compositionally biased region" description="Acidic residues" evidence="1">
    <location>
        <begin position="156"/>
        <end position="174"/>
    </location>
</feature>
<evidence type="ECO:0000313" key="3">
    <source>
        <dbReference type="Proteomes" id="UP001151760"/>
    </source>
</evidence>
<protein>
    <submittedName>
        <fullName evidence="2">Uncharacterized protein</fullName>
    </submittedName>
</protein>
<evidence type="ECO:0000256" key="1">
    <source>
        <dbReference type="SAM" id="MobiDB-lite"/>
    </source>
</evidence>
<comment type="caution">
    <text evidence="2">The sequence shown here is derived from an EMBL/GenBank/DDBJ whole genome shotgun (WGS) entry which is preliminary data.</text>
</comment>
<dbReference type="EMBL" id="BQNB010021347">
    <property type="protein sequence ID" value="GJU05430.1"/>
    <property type="molecule type" value="Genomic_DNA"/>
</dbReference>
<feature type="compositionally biased region" description="Low complexity" evidence="1">
    <location>
        <begin position="118"/>
        <end position="129"/>
    </location>
</feature>
<feature type="region of interest" description="Disordered" evidence="1">
    <location>
        <begin position="156"/>
        <end position="176"/>
    </location>
</feature>
<gene>
    <name evidence="2" type="ORF">Tco_1121860</name>
</gene>
<feature type="compositionally biased region" description="Polar residues" evidence="1">
    <location>
        <begin position="55"/>
        <end position="64"/>
    </location>
</feature>
<keyword evidence="3" id="KW-1185">Reference proteome</keyword>
<dbReference type="Proteomes" id="UP001151760">
    <property type="component" value="Unassembled WGS sequence"/>
</dbReference>